<protein>
    <submittedName>
        <fullName evidence="1">Uncharacterized protein</fullName>
    </submittedName>
</protein>
<dbReference type="EMBL" id="CP001283">
    <property type="protein sequence ID" value="ACK89172.1"/>
    <property type="molecule type" value="Genomic_DNA"/>
</dbReference>
<reference evidence="1 2" key="1">
    <citation type="submission" date="2008-10" db="EMBL/GenBank/DDBJ databases">
        <title>Genome sequence of Bacillus cereus AH820.</title>
        <authorList>
            <person name="Dodson R.J."/>
            <person name="Durkin A.S."/>
            <person name="Rosovitz M.J."/>
            <person name="Rasko D.A."/>
            <person name="Hoffmaster A."/>
            <person name="Ravel J."/>
            <person name="Sutton G."/>
        </authorList>
    </citation>
    <scope>NUCLEOTIDE SEQUENCE [LARGE SCALE GENOMIC DNA]</scope>
    <source>
        <strain evidence="1 2">AH820</strain>
    </source>
</reference>
<dbReference type="HOGENOM" id="CLU_2696641_0_0_9"/>
<evidence type="ECO:0000313" key="2">
    <source>
        <dbReference type="Proteomes" id="UP000001363"/>
    </source>
</evidence>
<evidence type="ECO:0000313" key="1">
    <source>
        <dbReference type="EMBL" id="ACK89172.1"/>
    </source>
</evidence>
<gene>
    <name evidence="1" type="ordered locus">BCAH820_4403</name>
</gene>
<dbReference type="KEGG" id="bcu:BCAH820_4403"/>
<sequence>MRSATELKALKLTPDQEKLRNNFVFNALATVAEINQGIGRENTPTCDLIEIMNIGTDYALDPAGYLKRQDKKG</sequence>
<organism evidence="1 2">
    <name type="scientific">Bacillus cereus (strain AH820)</name>
    <dbReference type="NCBI Taxonomy" id="405535"/>
    <lineage>
        <taxon>Bacteria</taxon>
        <taxon>Bacillati</taxon>
        <taxon>Bacillota</taxon>
        <taxon>Bacilli</taxon>
        <taxon>Bacillales</taxon>
        <taxon>Bacillaceae</taxon>
        <taxon>Bacillus</taxon>
        <taxon>Bacillus cereus group</taxon>
    </lineage>
</organism>
<proteinExistence type="predicted"/>
<accession>B7JP13</accession>
<dbReference type="Proteomes" id="UP000001363">
    <property type="component" value="Chromosome"/>
</dbReference>
<dbReference type="RefSeq" id="WP_001255655.1">
    <property type="nucleotide sequence ID" value="NC_011773.1"/>
</dbReference>
<name>B7JP13_BACC0</name>
<dbReference type="AlphaFoldDB" id="B7JP13"/>